<comment type="caution">
    <text evidence="1">The sequence shown here is derived from an EMBL/GenBank/DDBJ whole genome shotgun (WGS) entry which is preliminary data.</text>
</comment>
<name>A0A921N0U1_9FIRM</name>
<sequence length="62" mass="7280">MDSNAKKALKQMKMEIAAEYEMHPKDIFNLIELNYNGVLPKTKLRIKRNKERTSFSKTGHLE</sequence>
<dbReference type="AlphaFoldDB" id="A0A921N0U1"/>
<evidence type="ECO:0000313" key="1">
    <source>
        <dbReference type="EMBL" id="HJG96876.1"/>
    </source>
</evidence>
<accession>A0A921N0U1</accession>
<dbReference type="InterPro" id="IPR048175">
    <property type="entry name" value="CD1290-like"/>
</dbReference>
<evidence type="ECO:0000313" key="2">
    <source>
        <dbReference type="Proteomes" id="UP000776700"/>
    </source>
</evidence>
<dbReference type="EMBL" id="DYUB01000226">
    <property type="protein sequence ID" value="HJG96876.1"/>
    <property type="molecule type" value="Genomic_DNA"/>
</dbReference>
<reference evidence="1" key="1">
    <citation type="journal article" date="2021" name="PeerJ">
        <title>Extensive microbial diversity within the chicken gut microbiome revealed by metagenomics and culture.</title>
        <authorList>
            <person name="Gilroy R."/>
            <person name="Ravi A."/>
            <person name="Getino M."/>
            <person name="Pursley I."/>
            <person name="Horton D.L."/>
            <person name="Alikhan N.F."/>
            <person name="Baker D."/>
            <person name="Gharbi K."/>
            <person name="Hall N."/>
            <person name="Watson M."/>
            <person name="Adriaenssens E.M."/>
            <person name="Foster-Nyarko E."/>
            <person name="Jarju S."/>
            <person name="Secka A."/>
            <person name="Antonio M."/>
            <person name="Oren A."/>
            <person name="Chaudhuri R.R."/>
            <person name="La Ragione R."/>
            <person name="Hildebrand F."/>
            <person name="Pallen M.J."/>
        </authorList>
    </citation>
    <scope>NUCLEOTIDE SEQUENCE</scope>
    <source>
        <strain evidence="1">1277</strain>
    </source>
</reference>
<protein>
    <submittedName>
        <fullName evidence="1">Small, acid-soluble spore protein, alpha/beta type</fullName>
    </submittedName>
</protein>
<gene>
    <name evidence="1" type="ORF">K8V90_07240</name>
</gene>
<dbReference type="GO" id="GO:0006265">
    <property type="term" value="P:DNA topological change"/>
    <property type="evidence" value="ECO:0007669"/>
    <property type="project" value="InterPro"/>
</dbReference>
<reference evidence="1" key="2">
    <citation type="submission" date="2021-09" db="EMBL/GenBank/DDBJ databases">
        <authorList>
            <person name="Gilroy R."/>
        </authorList>
    </citation>
    <scope>NUCLEOTIDE SEQUENCE</scope>
    <source>
        <strain evidence="1">1277</strain>
    </source>
</reference>
<organism evidence="1 2">
    <name type="scientific">Romboutsia timonensis</name>
    <dbReference type="NCBI Taxonomy" id="1776391"/>
    <lineage>
        <taxon>Bacteria</taxon>
        <taxon>Bacillati</taxon>
        <taxon>Bacillota</taxon>
        <taxon>Clostridia</taxon>
        <taxon>Peptostreptococcales</taxon>
        <taxon>Peptostreptococcaceae</taxon>
        <taxon>Romboutsia</taxon>
    </lineage>
</organism>
<proteinExistence type="predicted"/>
<dbReference type="GO" id="GO:0003690">
    <property type="term" value="F:double-stranded DNA binding"/>
    <property type="evidence" value="ECO:0007669"/>
    <property type="project" value="InterPro"/>
</dbReference>
<dbReference type="Proteomes" id="UP000776700">
    <property type="component" value="Unassembled WGS sequence"/>
</dbReference>
<dbReference type="NCBIfam" id="NF041444">
    <property type="entry name" value="SASP_CD1290"/>
    <property type="match status" value="1"/>
</dbReference>